<keyword evidence="3" id="KW-0472">Membrane</keyword>
<keyword evidence="3" id="KW-1133">Transmembrane helix</keyword>
<dbReference type="SUPFAM" id="SSF51905">
    <property type="entry name" value="FAD/NAD(P)-binding domain"/>
    <property type="match status" value="1"/>
</dbReference>
<keyword evidence="6" id="KW-1185">Reference proteome</keyword>
<dbReference type="Pfam" id="PF13738">
    <property type="entry name" value="Pyr_redox_3"/>
    <property type="match status" value="1"/>
</dbReference>
<feature type="domain" description="4Fe-4S ferredoxin-type" evidence="4">
    <location>
        <begin position="80"/>
        <end position="109"/>
    </location>
</feature>
<dbReference type="InterPro" id="IPR050097">
    <property type="entry name" value="Ferredoxin-NADP_redctase_2"/>
</dbReference>
<dbReference type="AlphaFoldDB" id="A0A840BLW4"/>
<feature type="transmembrane region" description="Helical" evidence="3">
    <location>
        <begin position="6"/>
        <end position="22"/>
    </location>
</feature>
<keyword evidence="2" id="KW-0560">Oxidoreductase</keyword>
<dbReference type="RefSeq" id="WP_183632935.1">
    <property type="nucleotide sequence ID" value="NZ_BAABLE010000011.1"/>
</dbReference>
<sequence length="431" mass="45999">MTDLIFYSFPVLLVGVALYFHLRAARKTTVKAVEVLKEAEESGLTEPPSLHPVVDLSVCMGSGACVKSCPEKALGVIKGKAVLINPTHCIGHGACAPACPVGAIRLVFGTAKRGIEIPQVKPDFETNVPGIFIAGELGGMGLIRNAVRQGSAAVGTISKRPRGANALDLVIIGAGPAGISASLAAEELKLRYVTIEQEDSLGGTTYHYPRNKLVMTAPMQLPLVGQIKVREVSKEALMEIWQGILDRFQPKIQFGERMEELIPQDGGFTIRTNRATYQAASVLLAIGRRGTPRKLGAAGEDQAKVVYRLIDPEQYRGAHVLVVGGGDSALEAALDLSREPGTTVTLSYRGSAFGRVKPKNRTLIDAAEAEGRIDVRLESQVASIEADHVVLKQGDTTHTLPNQHVIICAGGELPTPMLKKIGIQVEAHYGT</sequence>
<dbReference type="Gene3D" id="3.50.50.60">
    <property type="entry name" value="FAD/NAD(P)-binding domain"/>
    <property type="match status" value="2"/>
</dbReference>
<gene>
    <name evidence="5" type="ORF">GGR36_001184</name>
</gene>
<dbReference type="Gene3D" id="3.30.70.20">
    <property type="match status" value="1"/>
</dbReference>
<evidence type="ECO:0000313" key="6">
    <source>
        <dbReference type="Proteomes" id="UP000561045"/>
    </source>
</evidence>
<keyword evidence="3" id="KW-0812">Transmembrane</keyword>
<protein>
    <submittedName>
        <fullName evidence="5">Thioredoxin reductase/ferredoxin</fullName>
    </submittedName>
</protein>
<dbReference type="Pfam" id="PF13237">
    <property type="entry name" value="Fer4_10"/>
    <property type="match status" value="1"/>
</dbReference>
<proteinExistence type="predicted"/>
<evidence type="ECO:0000259" key="4">
    <source>
        <dbReference type="PROSITE" id="PS51379"/>
    </source>
</evidence>
<dbReference type="SUPFAM" id="SSF54862">
    <property type="entry name" value="4Fe-4S ferredoxins"/>
    <property type="match status" value="1"/>
</dbReference>
<dbReference type="InterPro" id="IPR036188">
    <property type="entry name" value="FAD/NAD-bd_sf"/>
</dbReference>
<name>A0A840BLW4_9RHOO</name>
<reference evidence="5 6" key="1">
    <citation type="submission" date="2020-08" db="EMBL/GenBank/DDBJ databases">
        <title>Genomic Encyclopedia of Type Strains, Phase IV (KMG-IV): sequencing the most valuable type-strain genomes for metagenomic binning, comparative biology and taxonomic classification.</title>
        <authorList>
            <person name="Goeker M."/>
        </authorList>
    </citation>
    <scope>NUCLEOTIDE SEQUENCE [LARGE SCALE GENOMIC DNA]</scope>
    <source>
        <strain evidence="5 6">DSM 106739</strain>
    </source>
</reference>
<organism evidence="5 6">
    <name type="scientific">Niveibacterium umoris</name>
    <dbReference type="NCBI Taxonomy" id="1193620"/>
    <lineage>
        <taxon>Bacteria</taxon>
        <taxon>Pseudomonadati</taxon>
        <taxon>Pseudomonadota</taxon>
        <taxon>Betaproteobacteria</taxon>
        <taxon>Rhodocyclales</taxon>
        <taxon>Rhodocyclaceae</taxon>
        <taxon>Niveibacterium</taxon>
    </lineage>
</organism>
<evidence type="ECO:0000313" key="5">
    <source>
        <dbReference type="EMBL" id="MBB4011876.1"/>
    </source>
</evidence>
<dbReference type="PANTHER" id="PTHR48105">
    <property type="entry name" value="THIOREDOXIN REDUCTASE 1-RELATED-RELATED"/>
    <property type="match status" value="1"/>
</dbReference>
<evidence type="ECO:0000256" key="3">
    <source>
        <dbReference type="SAM" id="Phobius"/>
    </source>
</evidence>
<dbReference type="Proteomes" id="UP000561045">
    <property type="component" value="Unassembled WGS sequence"/>
</dbReference>
<dbReference type="EMBL" id="JACIET010000001">
    <property type="protein sequence ID" value="MBB4011876.1"/>
    <property type="molecule type" value="Genomic_DNA"/>
</dbReference>
<dbReference type="GO" id="GO:0016491">
    <property type="term" value="F:oxidoreductase activity"/>
    <property type="evidence" value="ECO:0007669"/>
    <property type="project" value="UniProtKB-KW"/>
</dbReference>
<dbReference type="PRINTS" id="PR00368">
    <property type="entry name" value="FADPNR"/>
</dbReference>
<dbReference type="PROSITE" id="PS51379">
    <property type="entry name" value="4FE4S_FER_2"/>
    <property type="match status" value="2"/>
</dbReference>
<comment type="caution">
    <text evidence="5">The sequence shown here is derived from an EMBL/GenBank/DDBJ whole genome shotgun (WGS) entry which is preliminary data.</text>
</comment>
<keyword evidence="1" id="KW-0285">Flavoprotein</keyword>
<dbReference type="InterPro" id="IPR017896">
    <property type="entry name" value="4Fe4S_Fe-S-bd"/>
</dbReference>
<evidence type="ECO:0000256" key="1">
    <source>
        <dbReference type="ARBA" id="ARBA00022630"/>
    </source>
</evidence>
<evidence type="ECO:0000256" key="2">
    <source>
        <dbReference type="ARBA" id="ARBA00023002"/>
    </source>
</evidence>
<accession>A0A840BLW4</accession>
<dbReference type="PRINTS" id="PR00469">
    <property type="entry name" value="PNDRDTASEII"/>
</dbReference>
<feature type="domain" description="4Fe-4S ferredoxin-type" evidence="4">
    <location>
        <begin position="50"/>
        <end position="79"/>
    </location>
</feature>